<dbReference type="Proteomes" id="UP000001072">
    <property type="component" value="Unassembled WGS sequence"/>
</dbReference>
<gene>
    <name evidence="3" type="ORF">MELLADRAFT_85417</name>
</gene>
<dbReference type="GeneID" id="18933841"/>
<feature type="compositionally biased region" description="Polar residues" evidence="2">
    <location>
        <begin position="289"/>
        <end position="298"/>
    </location>
</feature>
<name>F4RIL6_MELLP</name>
<dbReference type="EMBL" id="GL883103">
    <property type="protein sequence ID" value="EGG07585.1"/>
    <property type="molecule type" value="Genomic_DNA"/>
</dbReference>
<feature type="region of interest" description="Disordered" evidence="2">
    <location>
        <begin position="289"/>
        <end position="334"/>
    </location>
</feature>
<dbReference type="AlphaFoldDB" id="F4RIL6"/>
<dbReference type="RefSeq" id="XP_007408917.1">
    <property type="nucleotide sequence ID" value="XM_007408855.1"/>
</dbReference>
<evidence type="ECO:0000313" key="3">
    <source>
        <dbReference type="EMBL" id="EGG07585.1"/>
    </source>
</evidence>
<keyword evidence="4" id="KW-1185">Reference proteome</keyword>
<dbReference type="VEuPathDB" id="FungiDB:MELLADRAFT_85417"/>
<proteinExistence type="predicted"/>
<evidence type="ECO:0000313" key="4">
    <source>
        <dbReference type="Proteomes" id="UP000001072"/>
    </source>
</evidence>
<organism evidence="4">
    <name type="scientific">Melampsora larici-populina (strain 98AG31 / pathotype 3-4-7)</name>
    <name type="common">Poplar leaf rust fungus</name>
    <dbReference type="NCBI Taxonomy" id="747676"/>
    <lineage>
        <taxon>Eukaryota</taxon>
        <taxon>Fungi</taxon>
        <taxon>Dikarya</taxon>
        <taxon>Basidiomycota</taxon>
        <taxon>Pucciniomycotina</taxon>
        <taxon>Pucciniomycetes</taxon>
        <taxon>Pucciniales</taxon>
        <taxon>Melampsoraceae</taxon>
        <taxon>Melampsora</taxon>
    </lineage>
</organism>
<dbReference type="HOGENOM" id="CLU_831784_0_0_1"/>
<evidence type="ECO:0000256" key="1">
    <source>
        <dbReference type="SAM" id="Coils"/>
    </source>
</evidence>
<feature type="coiled-coil region" evidence="1">
    <location>
        <begin position="98"/>
        <end position="150"/>
    </location>
</feature>
<keyword evidence="1" id="KW-0175">Coiled coil</keyword>
<feature type="compositionally biased region" description="Polar residues" evidence="2">
    <location>
        <begin position="307"/>
        <end position="334"/>
    </location>
</feature>
<dbReference type="InParanoid" id="F4RIL6"/>
<accession>F4RIL6</accession>
<sequence length="334" mass="37076">MYDLQSDASNISPVNAFSEVFKLILTRGHSLSADSRAHDKVISSLETNIQNNPNNQSLLDEHIKKLGIREQQTIQIETLARDLAERLQLALPSIGRPSEPSEERIKVLEEQLQKLQTDTNKARSDMTKVVQDLINTNKKQAEEITDLRHKLDGLPSSSALVGGTKSSMSVISREEFEVTQQQVVDLSDKVANIHKEFILVLSEDIPSNLQQAIRAIQDSTDTHARNTLESCRRRISELFAEFSAAQHARLDLIEQNYDLPRSAPPQGPSQAVTELQAIDGGQSLVKIQNQAQLASSTSKDPRRRHQSAMSQNPTNAQPDISSVSTTDQSQCAQQ</sequence>
<reference evidence="4" key="1">
    <citation type="journal article" date="2011" name="Proc. Natl. Acad. Sci. U.S.A.">
        <title>Obligate biotrophy features unraveled by the genomic analysis of rust fungi.</title>
        <authorList>
            <person name="Duplessis S."/>
            <person name="Cuomo C.A."/>
            <person name="Lin Y.-C."/>
            <person name="Aerts A."/>
            <person name="Tisserant E."/>
            <person name="Veneault-Fourrey C."/>
            <person name="Joly D.L."/>
            <person name="Hacquard S."/>
            <person name="Amselem J."/>
            <person name="Cantarel B.L."/>
            <person name="Chiu R."/>
            <person name="Coutinho P.M."/>
            <person name="Feau N."/>
            <person name="Field M."/>
            <person name="Frey P."/>
            <person name="Gelhaye E."/>
            <person name="Goldberg J."/>
            <person name="Grabherr M.G."/>
            <person name="Kodira C.D."/>
            <person name="Kohler A."/>
            <person name="Kuees U."/>
            <person name="Lindquist E.A."/>
            <person name="Lucas S.M."/>
            <person name="Mago R."/>
            <person name="Mauceli E."/>
            <person name="Morin E."/>
            <person name="Murat C."/>
            <person name="Pangilinan J.L."/>
            <person name="Park R."/>
            <person name="Pearson M."/>
            <person name="Quesneville H."/>
            <person name="Rouhier N."/>
            <person name="Sakthikumar S."/>
            <person name="Salamov A.A."/>
            <person name="Schmutz J."/>
            <person name="Selles B."/>
            <person name="Shapiro H."/>
            <person name="Tanguay P."/>
            <person name="Tuskan G.A."/>
            <person name="Henrissat B."/>
            <person name="Van de Peer Y."/>
            <person name="Rouze P."/>
            <person name="Ellis J.G."/>
            <person name="Dodds P.N."/>
            <person name="Schein J.E."/>
            <person name="Zhong S."/>
            <person name="Hamelin R.C."/>
            <person name="Grigoriev I.V."/>
            <person name="Szabo L.J."/>
            <person name="Martin F."/>
        </authorList>
    </citation>
    <scope>NUCLEOTIDE SEQUENCE [LARGE SCALE GENOMIC DNA]</scope>
    <source>
        <strain evidence="4">98AG31 / pathotype 3-4-7</strain>
    </source>
</reference>
<protein>
    <submittedName>
        <fullName evidence="3">Uncharacterized protein</fullName>
    </submittedName>
</protein>
<dbReference type="KEGG" id="mlr:MELLADRAFT_85417"/>
<dbReference type="OrthoDB" id="2505418at2759"/>
<evidence type="ECO:0000256" key="2">
    <source>
        <dbReference type="SAM" id="MobiDB-lite"/>
    </source>
</evidence>